<gene>
    <name evidence="7" type="ORF">Asi02nite_73450</name>
</gene>
<evidence type="ECO:0000256" key="1">
    <source>
        <dbReference type="ARBA" id="ARBA00004651"/>
    </source>
</evidence>
<evidence type="ECO:0000256" key="6">
    <source>
        <dbReference type="SAM" id="Phobius"/>
    </source>
</evidence>
<keyword evidence="4 6" id="KW-1133">Transmembrane helix</keyword>
<name>A0ABQ4D3X9_9ACTN</name>
<dbReference type="CDD" id="cd06173">
    <property type="entry name" value="MFS_MefA_like"/>
    <property type="match status" value="1"/>
</dbReference>
<feature type="transmembrane region" description="Helical" evidence="6">
    <location>
        <begin position="357"/>
        <end position="377"/>
    </location>
</feature>
<dbReference type="InterPro" id="IPR036259">
    <property type="entry name" value="MFS_trans_sf"/>
</dbReference>
<feature type="transmembrane region" description="Helical" evidence="6">
    <location>
        <begin position="383"/>
        <end position="402"/>
    </location>
</feature>
<evidence type="ECO:0000256" key="2">
    <source>
        <dbReference type="ARBA" id="ARBA00022475"/>
    </source>
</evidence>
<feature type="transmembrane region" description="Helical" evidence="6">
    <location>
        <begin position="268"/>
        <end position="288"/>
    </location>
</feature>
<feature type="transmembrane region" description="Helical" evidence="6">
    <location>
        <begin position="84"/>
        <end position="105"/>
    </location>
</feature>
<reference evidence="7 8" key="1">
    <citation type="submission" date="2021-01" db="EMBL/GenBank/DDBJ databases">
        <title>Whole genome shotgun sequence of Asanoa siamensis NBRC 107932.</title>
        <authorList>
            <person name="Komaki H."/>
            <person name="Tamura T."/>
        </authorList>
    </citation>
    <scope>NUCLEOTIDE SEQUENCE [LARGE SCALE GENOMIC DNA]</scope>
    <source>
        <strain evidence="7 8">NBRC 107932</strain>
    </source>
</reference>
<feature type="transmembrane region" description="Helical" evidence="6">
    <location>
        <begin position="231"/>
        <end position="248"/>
    </location>
</feature>
<feature type="transmembrane region" description="Helical" evidence="6">
    <location>
        <begin position="117"/>
        <end position="140"/>
    </location>
</feature>
<feature type="transmembrane region" description="Helical" evidence="6">
    <location>
        <begin position="60"/>
        <end position="78"/>
    </location>
</feature>
<keyword evidence="3 6" id="KW-0812">Transmembrane</keyword>
<feature type="transmembrane region" description="Helical" evidence="6">
    <location>
        <begin position="26"/>
        <end position="48"/>
    </location>
</feature>
<keyword evidence="5 6" id="KW-0472">Membrane</keyword>
<feature type="transmembrane region" description="Helical" evidence="6">
    <location>
        <begin position="175"/>
        <end position="201"/>
    </location>
</feature>
<dbReference type="EMBL" id="BONE01000105">
    <property type="protein sequence ID" value="GIF77827.1"/>
    <property type="molecule type" value="Genomic_DNA"/>
</dbReference>
<dbReference type="PANTHER" id="PTHR23513">
    <property type="entry name" value="INTEGRAL MEMBRANE EFFLUX PROTEIN-RELATED"/>
    <property type="match status" value="1"/>
</dbReference>
<dbReference type="Proteomes" id="UP000604117">
    <property type="component" value="Unassembled WGS sequence"/>
</dbReference>
<dbReference type="PANTHER" id="PTHR23513:SF11">
    <property type="entry name" value="STAPHYLOFERRIN A TRANSPORTER"/>
    <property type="match status" value="1"/>
</dbReference>
<sequence length="410" mass="42064">MADQVAISGSRIERPGHGGLPAPVRIATAVTLLANSADTFLLFLLLWLAQPQGWSSVQTAVVVLVLRLPTLAVGALMGRAVDKWGARPVVLFDVSARAALLLLLASSVRSSSVPFSAVLVLGGLCGALSPATYAAIRWLVPRLVPAGQLTRANATVALGDQMPLLIGTALVGPSFTMLGVGGSVLLAAGMLVCAVSLALLLPQVPPDASPEAVGGEINEGRRGRTNWPPRVVAVIALSTAYYLAYGPFETASPEFVRAQLSAGEGTYSLLWGLFGIGALASLPIAPLLAKHRPGVVNALGAMAWGLVMLPLAFTDNIVTSAALFLIGGLAWGPYTTVETTALQRWINPARHGLVFGLQRSLLATATPVGAALGALALDFSSAAGILAVSAATCAAAGVIALVSRDLRKAR</sequence>
<evidence type="ECO:0000256" key="3">
    <source>
        <dbReference type="ARBA" id="ARBA00022692"/>
    </source>
</evidence>
<dbReference type="Pfam" id="PF07690">
    <property type="entry name" value="MFS_1"/>
    <property type="match status" value="1"/>
</dbReference>
<evidence type="ECO:0000313" key="8">
    <source>
        <dbReference type="Proteomes" id="UP000604117"/>
    </source>
</evidence>
<dbReference type="Gene3D" id="1.20.1250.20">
    <property type="entry name" value="MFS general substrate transporter like domains"/>
    <property type="match status" value="2"/>
</dbReference>
<feature type="transmembrane region" description="Helical" evidence="6">
    <location>
        <begin position="295"/>
        <end position="313"/>
    </location>
</feature>
<dbReference type="InterPro" id="IPR011701">
    <property type="entry name" value="MFS"/>
</dbReference>
<keyword evidence="2" id="KW-1003">Cell membrane</keyword>
<organism evidence="7 8">
    <name type="scientific">Asanoa siamensis</name>
    <dbReference type="NCBI Taxonomy" id="926357"/>
    <lineage>
        <taxon>Bacteria</taxon>
        <taxon>Bacillati</taxon>
        <taxon>Actinomycetota</taxon>
        <taxon>Actinomycetes</taxon>
        <taxon>Micromonosporales</taxon>
        <taxon>Micromonosporaceae</taxon>
        <taxon>Asanoa</taxon>
    </lineage>
</organism>
<proteinExistence type="predicted"/>
<evidence type="ECO:0000256" key="4">
    <source>
        <dbReference type="ARBA" id="ARBA00022989"/>
    </source>
</evidence>
<dbReference type="SUPFAM" id="SSF103473">
    <property type="entry name" value="MFS general substrate transporter"/>
    <property type="match status" value="1"/>
</dbReference>
<protein>
    <submittedName>
        <fullName evidence="7">MFS-type transporter y4rN</fullName>
    </submittedName>
</protein>
<evidence type="ECO:0000256" key="5">
    <source>
        <dbReference type="ARBA" id="ARBA00023136"/>
    </source>
</evidence>
<keyword evidence="8" id="KW-1185">Reference proteome</keyword>
<comment type="subcellular location">
    <subcellularLocation>
        <location evidence="1">Cell membrane</location>
        <topology evidence="1">Multi-pass membrane protein</topology>
    </subcellularLocation>
</comment>
<accession>A0ABQ4D3X9</accession>
<dbReference type="RefSeq" id="WP_203718680.1">
    <property type="nucleotide sequence ID" value="NZ_BONE01000105.1"/>
</dbReference>
<evidence type="ECO:0000313" key="7">
    <source>
        <dbReference type="EMBL" id="GIF77827.1"/>
    </source>
</evidence>
<comment type="caution">
    <text evidence="7">The sequence shown here is derived from an EMBL/GenBank/DDBJ whole genome shotgun (WGS) entry which is preliminary data.</text>
</comment>
<feature type="transmembrane region" description="Helical" evidence="6">
    <location>
        <begin position="319"/>
        <end position="337"/>
    </location>
</feature>